<comment type="caution">
    <text evidence="1">The sequence shown here is derived from an EMBL/GenBank/DDBJ whole genome shotgun (WGS) entry which is preliminary data.</text>
</comment>
<dbReference type="Proteomes" id="UP000469670">
    <property type="component" value="Unassembled WGS sequence"/>
</dbReference>
<sequence>MTEHFSIGAPVDFVDVHVDRDNRLYIDPSAIRFWAKSGDAWAGEAYASICEFFDKFLERMLSSSASENRSAREMLWQFHEPWETRLGMSAVGFSGSGASEELGDAIWDSLQSNPLCTLRVPILKRLEDIPLFVPKIADDRVSDLTTRLIFRELAKFTRAQMELHPSLGSLESDSEFQVWDAESGSWSKETINLPHVKIDGDSEKRPLLLVPKIAVHRNLRMGPSKYWEVEILGSIQGDLTAYIGGKAVAPSKKDLKGRDEYRHKRSLNVKRTHEIWTRDNFNLLEAYRERVDSKYEPLSDDEIEQKLG</sequence>
<dbReference type="AlphaFoldDB" id="A0A7K3RQU8"/>
<evidence type="ECO:0000313" key="1">
    <source>
        <dbReference type="EMBL" id="NEC17614.1"/>
    </source>
</evidence>
<reference evidence="1 2" key="1">
    <citation type="submission" date="2020-01" db="EMBL/GenBank/DDBJ databases">
        <title>Insect and environment-associated Actinomycetes.</title>
        <authorList>
            <person name="Currrie C."/>
            <person name="Chevrette M."/>
            <person name="Carlson C."/>
            <person name="Stubbendieck R."/>
            <person name="Wendt-Pienkowski E."/>
        </authorList>
    </citation>
    <scope>NUCLEOTIDE SEQUENCE [LARGE SCALE GENOMIC DNA]</scope>
    <source>
        <strain evidence="1 2">SID7590</strain>
    </source>
</reference>
<evidence type="ECO:0000313" key="2">
    <source>
        <dbReference type="Proteomes" id="UP000469670"/>
    </source>
</evidence>
<protein>
    <submittedName>
        <fullName evidence="1">Uncharacterized protein</fullName>
    </submittedName>
</protein>
<proteinExistence type="predicted"/>
<name>A0A7K3RQU8_9ACTN</name>
<organism evidence="1 2">
    <name type="scientific">Streptomyces parvus</name>
    <dbReference type="NCBI Taxonomy" id="66428"/>
    <lineage>
        <taxon>Bacteria</taxon>
        <taxon>Bacillati</taxon>
        <taxon>Actinomycetota</taxon>
        <taxon>Actinomycetes</taxon>
        <taxon>Kitasatosporales</taxon>
        <taxon>Streptomycetaceae</taxon>
        <taxon>Streptomyces</taxon>
    </lineage>
</organism>
<dbReference type="RefSeq" id="WP_164200104.1">
    <property type="nucleotide sequence ID" value="NZ_JAAGMP010000256.1"/>
</dbReference>
<gene>
    <name evidence="1" type="ORF">G3I50_04970</name>
</gene>
<accession>A0A7K3RQU8</accession>
<dbReference type="EMBL" id="JAAGMP010000256">
    <property type="protein sequence ID" value="NEC17614.1"/>
    <property type="molecule type" value="Genomic_DNA"/>
</dbReference>